<dbReference type="OrthoDB" id="10521437at2759"/>
<name>A0A0L6V6B2_9BASI</name>
<gene>
    <name evidence="2" type="ORF">VP01_2433g3</name>
</gene>
<organism evidence="2 3">
    <name type="scientific">Puccinia sorghi</name>
    <dbReference type="NCBI Taxonomy" id="27349"/>
    <lineage>
        <taxon>Eukaryota</taxon>
        <taxon>Fungi</taxon>
        <taxon>Dikarya</taxon>
        <taxon>Basidiomycota</taxon>
        <taxon>Pucciniomycotina</taxon>
        <taxon>Pucciniomycetes</taxon>
        <taxon>Pucciniales</taxon>
        <taxon>Pucciniaceae</taxon>
        <taxon>Puccinia</taxon>
    </lineage>
</organism>
<evidence type="ECO:0000313" key="3">
    <source>
        <dbReference type="Proteomes" id="UP000037035"/>
    </source>
</evidence>
<accession>A0A0L6V6B2</accession>
<proteinExistence type="predicted"/>
<reference evidence="2 3" key="1">
    <citation type="submission" date="2015-08" db="EMBL/GenBank/DDBJ databases">
        <title>Next Generation Sequencing and Analysis of the Genome of Puccinia sorghi L Schw, the Causal Agent of Maize Common Rust.</title>
        <authorList>
            <person name="Rochi L."/>
            <person name="Burguener G."/>
            <person name="Darino M."/>
            <person name="Turjanski A."/>
            <person name="Kreff E."/>
            <person name="Dieguez M.J."/>
            <person name="Sacco F."/>
        </authorList>
    </citation>
    <scope>NUCLEOTIDE SEQUENCE [LARGE SCALE GENOMIC DNA]</scope>
    <source>
        <strain evidence="2 3">RO10H11247</strain>
    </source>
</reference>
<feature type="non-terminal residue" evidence="2">
    <location>
        <position position="1"/>
    </location>
</feature>
<dbReference type="InterPro" id="IPR046798">
    <property type="entry name" value="2OG-FeII_Oxy_6"/>
</dbReference>
<feature type="domain" description="Tet-like 2OG-Fe(II) oxygenase" evidence="1">
    <location>
        <begin position="1"/>
        <end position="51"/>
    </location>
</feature>
<dbReference type="VEuPathDB" id="FungiDB:VP01_2433g3"/>
<sequence length="84" mass="9620">YQNPNQSNGPQYSGKMYSLGWQKGCEEASKLGITFVAAMVSKDQDGNRDMFLNKTPSFANSFTWFLVLYLMNHGREEEEFYSST</sequence>
<keyword evidence="3" id="KW-1185">Reference proteome</keyword>
<evidence type="ECO:0000259" key="1">
    <source>
        <dbReference type="Pfam" id="PF20515"/>
    </source>
</evidence>
<dbReference type="EMBL" id="LAVV01007318">
    <property type="protein sequence ID" value="KNZ56326.1"/>
    <property type="molecule type" value="Genomic_DNA"/>
</dbReference>
<dbReference type="Pfam" id="PF20515">
    <property type="entry name" value="2OG-FeII_Oxy_6"/>
    <property type="match status" value="1"/>
</dbReference>
<comment type="caution">
    <text evidence="2">The sequence shown here is derived from an EMBL/GenBank/DDBJ whole genome shotgun (WGS) entry which is preliminary data.</text>
</comment>
<dbReference type="AlphaFoldDB" id="A0A0L6V6B2"/>
<dbReference type="Proteomes" id="UP000037035">
    <property type="component" value="Unassembled WGS sequence"/>
</dbReference>
<evidence type="ECO:0000313" key="2">
    <source>
        <dbReference type="EMBL" id="KNZ56326.1"/>
    </source>
</evidence>
<protein>
    <recommendedName>
        <fullName evidence="1">Tet-like 2OG-Fe(II) oxygenase domain-containing protein</fullName>
    </recommendedName>
</protein>